<protein>
    <recommendedName>
        <fullName evidence="4">RNA polymerase alpha subunit domain-containing protein</fullName>
    </recommendedName>
</protein>
<keyword evidence="6" id="KW-1185">Reference proteome</keyword>
<feature type="region of interest" description="Disordered" evidence="3">
    <location>
        <begin position="263"/>
        <end position="317"/>
    </location>
</feature>
<accession>A0AAU9M127</accession>
<evidence type="ECO:0000313" key="5">
    <source>
        <dbReference type="EMBL" id="CAH1419522.1"/>
    </source>
</evidence>
<proteinExistence type="predicted"/>
<evidence type="ECO:0000256" key="3">
    <source>
        <dbReference type="SAM" id="MobiDB-lite"/>
    </source>
</evidence>
<dbReference type="Proteomes" id="UP001157418">
    <property type="component" value="Unassembled WGS sequence"/>
</dbReference>
<dbReference type="InterPro" id="IPR000722">
    <property type="entry name" value="RNA_pol_asu"/>
</dbReference>
<dbReference type="GO" id="GO:0046872">
    <property type="term" value="F:metal ion binding"/>
    <property type="evidence" value="ECO:0007669"/>
    <property type="project" value="UniProtKB-KW"/>
</dbReference>
<evidence type="ECO:0000259" key="4">
    <source>
        <dbReference type="Pfam" id="PF00623"/>
    </source>
</evidence>
<evidence type="ECO:0000313" key="6">
    <source>
        <dbReference type="Proteomes" id="UP001157418"/>
    </source>
</evidence>
<dbReference type="Gene3D" id="2.40.40.20">
    <property type="match status" value="1"/>
</dbReference>
<dbReference type="Pfam" id="PF00623">
    <property type="entry name" value="RNA_pol_Rpb1_2"/>
    <property type="match status" value="1"/>
</dbReference>
<dbReference type="InterPro" id="IPR015700">
    <property type="entry name" value="RPC1"/>
</dbReference>
<dbReference type="GO" id="GO:0003899">
    <property type="term" value="F:DNA-directed RNA polymerase activity"/>
    <property type="evidence" value="ECO:0007669"/>
    <property type="project" value="InterPro"/>
</dbReference>
<dbReference type="PANTHER" id="PTHR48446">
    <property type="entry name" value="DNA-DIRECTED RNA POLYMERASE SUBUNIT BETA' N-TERMINAL SECTION"/>
    <property type="match status" value="1"/>
</dbReference>
<dbReference type="SUPFAM" id="SSF64484">
    <property type="entry name" value="beta and beta-prime subunits of DNA dependent RNA-polymerase"/>
    <property type="match status" value="1"/>
</dbReference>
<reference evidence="5 6" key="1">
    <citation type="submission" date="2022-01" db="EMBL/GenBank/DDBJ databases">
        <authorList>
            <person name="Xiong W."/>
            <person name="Schranz E."/>
        </authorList>
    </citation>
    <scope>NUCLEOTIDE SEQUENCE [LARGE SCALE GENOMIC DNA]</scope>
</reference>
<evidence type="ECO:0000256" key="2">
    <source>
        <dbReference type="ARBA" id="ARBA00022833"/>
    </source>
</evidence>
<dbReference type="AlphaFoldDB" id="A0AAU9M127"/>
<dbReference type="GO" id="GO:0006351">
    <property type="term" value="P:DNA-templated transcription"/>
    <property type="evidence" value="ECO:0007669"/>
    <property type="project" value="InterPro"/>
</dbReference>
<organism evidence="5 6">
    <name type="scientific">Lactuca virosa</name>
    <dbReference type="NCBI Taxonomy" id="75947"/>
    <lineage>
        <taxon>Eukaryota</taxon>
        <taxon>Viridiplantae</taxon>
        <taxon>Streptophyta</taxon>
        <taxon>Embryophyta</taxon>
        <taxon>Tracheophyta</taxon>
        <taxon>Spermatophyta</taxon>
        <taxon>Magnoliopsida</taxon>
        <taxon>eudicotyledons</taxon>
        <taxon>Gunneridae</taxon>
        <taxon>Pentapetalae</taxon>
        <taxon>asterids</taxon>
        <taxon>campanulids</taxon>
        <taxon>Asterales</taxon>
        <taxon>Asteraceae</taxon>
        <taxon>Cichorioideae</taxon>
        <taxon>Cichorieae</taxon>
        <taxon>Lactucinae</taxon>
        <taxon>Lactuca</taxon>
    </lineage>
</organism>
<dbReference type="EMBL" id="CAKMRJ010000369">
    <property type="protein sequence ID" value="CAH1419522.1"/>
    <property type="molecule type" value="Genomic_DNA"/>
</dbReference>
<sequence length="357" mass="39316">MGLIVAAYDFCMEKKRGGDQTPTQALMGLQSKKSRLNVSAFNTKHQLDNAGVKETTGIVGVVVFGACKGVFSSAPSQALGWLAAVFGVSNTILEVIVPYSHMPIIQLLGKVHVRCLVKCLTEVILHVLPLFMTIDVDFDGDKMNMHIPQTKEARTEALMLIGLKTIYAHQRMGRFLVASTQDFLTSSFLTTIKDILYDPASFALLKYDRKHKGVIVYICNNHGLRDVYESDRNIAITASEPLAVLVHSRITIMQCVSSTPPYAYPSPPPPTTGRHLTHLSDPSHSPVSERMDRSGTGSHHRTSISHKLNLEDNNGGNFDSFSNASLMETETRSRAQTRSASAITIYYRERCSDGGRS</sequence>
<feature type="domain" description="RNA polymerase alpha subunit" evidence="4">
    <location>
        <begin position="135"/>
        <end position="161"/>
    </location>
</feature>
<keyword evidence="1" id="KW-0479">Metal-binding</keyword>
<name>A0AAU9M127_9ASTR</name>
<comment type="caution">
    <text evidence="5">The sequence shown here is derived from an EMBL/GenBank/DDBJ whole genome shotgun (WGS) entry which is preliminary data.</text>
</comment>
<dbReference type="GO" id="GO:0003677">
    <property type="term" value="F:DNA binding"/>
    <property type="evidence" value="ECO:0007669"/>
    <property type="project" value="InterPro"/>
</dbReference>
<keyword evidence="2" id="KW-0862">Zinc</keyword>
<dbReference type="PANTHER" id="PTHR48446:SF1">
    <property type="entry name" value="DNA-DIRECTED RNA POLYMERASE SUBUNIT BETA' N-TERMINAL SECTION"/>
    <property type="match status" value="1"/>
</dbReference>
<gene>
    <name evidence="5" type="ORF">LVIROSA_LOCUS7044</name>
</gene>
<evidence type="ECO:0000256" key="1">
    <source>
        <dbReference type="ARBA" id="ARBA00022723"/>
    </source>
</evidence>